<dbReference type="InterPro" id="IPR011501">
    <property type="entry name" value="Noc3_N"/>
</dbReference>
<dbReference type="InterPro" id="IPR016903">
    <property type="entry name" value="Nucleolar_cplx-assoc_3"/>
</dbReference>
<dbReference type="Pfam" id="PF07540">
    <property type="entry name" value="NOC3p"/>
    <property type="match status" value="1"/>
</dbReference>
<protein>
    <submittedName>
        <fullName evidence="3">Unnamed protein product</fullName>
    </submittedName>
</protein>
<proteinExistence type="predicted"/>
<accession>A0A9W6WAC3</accession>
<comment type="caution">
    <text evidence="3">The sequence shown here is derived from an EMBL/GenBank/DDBJ whole genome shotgun (WGS) entry which is preliminary data.</text>
</comment>
<evidence type="ECO:0000256" key="1">
    <source>
        <dbReference type="SAM" id="MobiDB-lite"/>
    </source>
</evidence>
<evidence type="ECO:0000313" key="4">
    <source>
        <dbReference type="Proteomes" id="UP001165120"/>
    </source>
</evidence>
<dbReference type="Proteomes" id="UP001165120">
    <property type="component" value="Unassembled WGS sequence"/>
</dbReference>
<dbReference type="GO" id="GO:0003682">
    <property type="term" value="F:chromatin binding"/>
    <property type="evidence" value="ECO:0007669"/>
    <property type="project" value="TreeGrafter"/>
</dbReference>
<dbReference type="GO" id="GO:0006270">
    <property type="term" value="P:DNA replication initiation"/>
    <property type="evidence" value="ECO:0007669"/>
    <property type="project" value="TreeGrafter"/>
</dbReference>
<gene>
    <name evidence="3" type="ORF">Cboi02_000330100</name>
</gene>
<dbReference type="AlphaFoldDB" id="A0A9W6WAC3"/>
<evidence type="ECO:0000259" key="2">
    <source>
        <dbReference type="Pfam" id="PF07540"/>
    </source>
</evidence>
<dbReference type="PANTHER" id="PTHR14428">
    <property type="entry name" value="NUCLEOLAR COMPLEX PROTEIN 3"/>
    <property type="match status" value="1"/>
</dbReference>
<feature type="region of interest" description="Disordered" evidence="1">
    <location>
        <begin position="30"/>
        <end position="90"/>
    </location>
</feature>
<dbReference type="EMBL" id="BSXN01001117">
    <property type="protein sequence ID" value="GME71669.1"/>
    <property type="molecule type" value="Genomic_DNA"/>
</dbReference>
<reference evidence="3" key="1">
    <citation type="submission" date="2023-04" db="EMBL/GenBank/DDBJ databases">
        <title>Candida boidinii NBRC 10035.</title>
        <authorList>
            <person name="Ichikawa N."/>
            <person name="Sato H."/>
            <person name="Tonouchi N."/>
        </authorList>
    </citation>
    <scope>NUCLEOTIDE SEQUENCE</scope>
    <source>
        <strain evidence="3">NBRC 10035</strain>
    </source>
</reference>
<dbReference type="GO" id="GO:0005730">
    <property type="term" value="C:nucleolus"/>
    <property type="evidence" value="ECO:0007669"/>
    <property type="project" value="TreeGrafter"/>
</dbReference>
<organism evidence="3 4">
    <name type="scientific">Candida boidinii</name>
    <name type="common">Yeast</name>
    <dbReference type="NCBI Taxonomy" id="5477"/>
    <lineage>
        <taxon>Eukaryota</taxon>
        <taxon>Fungi</taxon>
        <taxon>Dikarya</taxon>
        <taxon>Ascomycota</taxon>
        <taxon>Saccharomycotina</taxon>
        <taxon>Pichiomycetes</taxon>
        <taxon>Pichiales</taxon>
        <taxon>Pichiaceae</taxon>
        <taxon>Ogataea</taxon>
        <taxon>Ogataea/Candida clade</taxon>
    </lineage>
</organism>
<feature type="compositionally biased region" description="Acidic residues" evidence="1">
    <location>
        <begin position="37"/>
        <end position="55"/>
    </location>
</feature>
<evidence type="ECO:0000313" key="3">
    <source>
        <dbReference type="EMBL" id="GME71669.1"/>
    </source>
</evidence>
<feature type="compositionally biased region" description="Basic and acidic residues" evidence="1">
    <location>
        <begin position="108"/>
        <end position="119"/>
    </location>
</feature>
<name>A0A9W6WAC3_CANBO</name>
<feature type="region of interest" description="Disordered" evidence="1">
    <location>
        <begin position="108"/>
        <end position="150"/>
    </location>
</feature>
<feature type="domain" description="Nucleolar complex-associated protein 3 N-terminal" evidence="2">
    <location>
        <begin position="169"/>
        <end position="259"/>
    </location>
</feature>
<feature type="compositionally biased region" description="Basic and acidic residues" evidence="1">
    <location>
        <begin position="131"/>
        <end position="146"/>
    </location>
</feature>
<keyword evidence="4" id="KW-1185">Reference proteome</keyword>
<sequence length="357" mass="41662">MGKRKIKRSVELRHNKRVKEEDAKLNPNIFSRANNGDVDDVEDVDVEQGYFEEEAESRNNKKSNQWDEEEQDYELKPRVLGKHYGDTEEGLIEGLPIRKADGSIHRNLIKEERKRTGNEKEEDEDEDSDNDKDNENDRERETKEKDDIFDEELDASYKGLTPYQRFVKTQEDIATLAEDLMENPEENIMNLARLRKMTTSKNENTVKLAMLSLVPVFKSIAPGYRIRQLSDTEKREKVSRDIAKLRFFEDNLVKYYKKYLDLLLRKSRIFSTSPKASDFDISLARLASNAACELATSLRFFNFREDLITILVRRVVKIPSGEEDFKTFRKCVNALEELLKDDFSAGDISFDIMIQMV</sequence>
<feature type="compositionally biased region" description="Acidic residues" evidence="1">
    <location>
        <begin position="120"/>
        <end position="130"/>
    </location>
</feature>
<dbReference type="PANTHER" id="PTHR14428:SF5">
    <property type="entry name" value="NUCLEOLAR COMPLEX PROTEIN 3 HOMOLOG"/>
    <property type="match status" value="1"/>
</dbReference>